<dbReference type="OrthoDB" id="38411at10239"/>
<keyword evidence="2" id="KW-1185">Reference proteome</keyword>
<reference evidence="2" key="1">
    <citation type="submission" date="2017-10" db="EMBL/GenBank/DDBJ databases">
        <authorList>
            <person name="Banno H."/>
            <person name="Chua N.-H."/>
        </authorList>
    </citation>
    <scope>NUCLEOTIDE SEQUENCE [LARGE SCALE GENOMIC DNA]</scope>
</reference>
<evidence type="ECO:0000313" key="1">
    <source>
        <dbReference type="EMBL" id="ATW59044.1"/>
    </source>
</evidence>
<accession>A0A2H4P9Z7</accession>
<protein>
    <submittedName>
        <fullName evidence="1">Uncharacterized protein</fullName>
    </submittedName>
</protein>
<dbReference type="EMBL" id="MG198783">
    <property type="protein sequence ID" value="ATW59044.1"/>
    <property type="molecule type" value="Genomic_DNA"/>
</dbReference>
<gene>
    <name evidence="1" type="ORF">PBI_MAHDIA_45</name>
</gene>
<evidence type="ECO:0000313" key="2">
    <source>
        <dbReference type="Proteomes" id="UP000240384"/>
    </source>
</evidence>
<dbReference type="Proteomes" id="UP000240384">
    <property type="component" value="Segment"/>
</dbReference>
<name>A0A2H4P9Z7_9CAUD</name>
<proteinExistence type="predicted"/>
<sequence>MSNPSGAVIHELHGGINDGLQLPNTELYTVVAAPADIVLRGLKDYVEWRPTAGTTVDIYQYVPPARPDAERPGVEIHHLYLRRTETLTETVTR</sequence>
<organism evidence="1 2">
    <name type="scientific">Gordonia phage Mahdia</name>
    <dbReference type="NCBI Taxonomy" id="2047873"/>
    <lineage>
        <taxon>Viruses</taxon>
        <taxon>Duplodnaviria</taxon>
        <taxon>Heunggongvirae</taxon>
        <taxon>Uroviricota</taxon>
        <taxon>Caudoviricetes</taxon>
        <taxon>Gustavvirus</taxon>
        <taxon>Gustavvirus mahdia</taxon>
    </lineage>
</organism>